<feature type="domain" description="CusB-like beta-barrel" evidence="8">
    <location>
        <begin position="255"/>
        <end position="329"/>
    </location>
</feature>
<dbReference type="AlphaFoldDB" id="A0A0K6ISW4"/>
<comment type="subcellular location">
    <subcellularLocation>
        <location evidence="1">Cell envelope</location>
    </subcellularLocation>
</comment>
<dbReference type="NCBIfam" id="TIGR01730">
    <property type="entry name" value="RND_mfp"/>
    <property type="match status" value="1"/>
</dbReference>
<comment type="similarity">
    <text evidence="2">Belongs to the membrane fusion protein (MFP) (TC 8.A.1) family.</text>
</comment>
<dbReference type="Gene3D" id="2.40.50.100">
    <property type="match status" value="1"/>
</dbReference>
<dbReference type="FunFam" id="2.40.30.170:FF:000010">
    <property type="entry name" value="Efflux RND transporter periplasmic adaptor subunit"/>
    <property type="match status" value="1"/>
</dbReference>
<dbReference type="SUPFAM" id="SSF111369">
    <property type="entry name" value="HlyD-like secretion proteins"/>
    <property type="match status" value="1"/>
</dbReference>
<dbReference type="Gene3D" id="6.10.140.1990">
    <property type="match status" value="1"/>
</dbReference>
<protein>
    <submittedName>
        <fullName evidence="9">RND family efflux transporter, MFP subunit</fullName>
    </submittedName>
</protein>
<dbReference type="Pfam" id="PF25876">
    <property type="entry name" value="HH_MFP_RND"/>
    <property type="match status" value="1"/>
</dbReference>
<feature type="transmembrane region" description="Helical" evidence="5">
    <location>
        <begin position="31"/>
        <end position="50"/>
    </location>
</feature>
<evidence type="ECO:0000256" key="5">
    <source>
        <dbReference type="SAM" id="Phobius"/>
    </source>
</evidence>
<dbReference type="GO" id="GO:1990195">
    <property type="term" value="C:macrolide transmembrane transporter complex"/>
    <property type="evidence" value="ECO:0007669"/>
    <property type="project" value="InterPro"/>
</dbReference>
<dbReference type="InterPro" id="IPR050465">
    <property type="entry name" value="UPF0194_transport"/>
</dbReference>
<dbReference type="OrthoDB" id="9784484at2"/>
<feature type="domain" description="Multidrug resistance protein MdtA-like alpha-helical hairpin" evidence="6">
    <location>
        <begin position="141"/>
        <end position="203"/>
    </location>
</feature>
<sequence length="436" mass="46376">MNETAPDSADAVLDTSHLRAELARLRRRRRIILAGGLLVLLLAAGLWFVGKRGGEPVSVRYLTDAAQRGDLSITVTATGNLSPTNQVDVGAEISGTIREVYVDFNDPVKVGQVLARLDTRKLEAQRVQAEANLALARAKIPQLEATLTEARAKLQRLQHAGKLSAGQAVAQQDLDSAAANVARAEAELLQAKAEIKASEAQLTSILTDLDKSVIRSPIGGVVLKRSIDPGQTIAASLQTPVLFTLAEDLAQMELLADVDEADVGKVAEGQSVSFTVDAYPDQPFSGRVKLVRYGSELVNGVVTYKTEITVGNPELKLRPGMTATAEILSQHLEDVLTIANAALRYRPPEAAPKPAAGSGGLGALFRPPFPAAPTPPPEKKTREEATIWVLGEDGAPAPVRVRLGPSDGRRTQVLEVRSGKLEPGTPVITATERPKP</sequence>
<dbReference type="GO" id="GO:1990961">
    <property type="term" value="P:xenobiotic detoxification by transmembrane export across the plasma membrane"/>
    <property type="evidence" value="ECO:0007669"/>
    <property type="project" value="InterPro"/>
</dbReference>
<dbReference type="InterPro" id="IPR030190">
    <property type="entry name" value="MacA_alpha-hairpin_sf"/>
</dbReference>
<dbReference type="Pfam" id="PF25954">
    <property type="entry name" value="Beta-barrel_RND_2"/>
    <property type="match status" value="1"/>
</dbReference>
<gene>
    <name evidence="9" type="ORF">Ga0061068_10335</name>
</gene>
<dbReference type="EMBL" id="CYHH01000003">
    <property type="protein sequence ID" value="CUB06188.1"/>
    <property type="molecule type" value="Genomic_DNA"/>
</dbReference>
<keyword evidence="5" id="KW-1133">Transmembrane helix</keyword>
<organism evidence="9 10">
    <name type="scientific">Tepidiphilus thermophilus</name>
    <dbReference type="NCBI Taxonomy" id="876478"/>
    <lineage>
        <taxon>Bacteria</taxon>
        <taxon>Pseudomonadati</taxon>
        <taxon>Pseudomonadota</taxon>
        <taxon>Hydrogenophilia</taxon>
        <taxon>Hydrogenophilales</taxon>
        <taxon>Hydrogenophilaceae</taxon>
        <taxon>Tepidiphilus</taxon>
    </lineage>
</organism>
<evidence type="ECO:0000256" key="3">
    <source>
        <dbReference type="ARBA" id="ARBA00023054"/>
    </source>
</evidence>
<feature type="domain" description="Multidrug resistance protein MdtA-like barrel-sandwich hybrid" evidence="7">
    <location>
        <begin position="85"/>
        <end position="242"/>
    </location>
</feature>
<dbReference type="GO" id="GO:0030313">
    <property type="term" value="C:cell envelope"/>
    <property type="evidence" value="ECO:0007669"/>
    <property type="project" value="UniProtKB-SubCell"/>
</dbReference>
<keyword evidence="10" id="KW-1185">Reference proteome</keyword>
<evidence type="ECO:0000259" key="8">
    <source>
        <dbReference type="Pfam" id="PF25954"/>
    </source>
</evidence>
<evidence type="ECO:0000259" key="6">
    <source>
        <dbReference type="Pfam" id="PF25876"/>
    </source>
</evidence>
<dbReference type="PANTHER" id="PTHR32347">
    <property type="entry name" value="EFFLUX SYSTEM COMPONENT YKNX-RELATED"/>
    <property type="match status" value="1"/>
</dbReference>
<dbReference type="Gene3D" id="2.40.30.170">
    <property type="match status" value="1"/>
</dbReference>
<keyword evidence="5" id="KW-0812">Transmembrane</keyword>
<dbReference type="InterPro" id="IPR058625">
    <property type="entry name" value="MdtA-like_BSH"/>
</dbReference>
<name>A0A0K6ISW4_9PROT</name>
<keyword evidence="3 4" id="KW-0175">Coiled coil</keyword>
<evidence type="ECO:0000256" key="2">
    <source>
        <dbReference type="ARBA" id="ARBA00009477"/>
    </source>
</evidence>
<reference evidence="10" key="1">
    <citation type="submission" date="2015-08" db="EMBL/GenBank/DDBJ databases">
        <authorList>
            <person name="Babu N.S."/>
            <person name="Beckwith C.J."/>
            <person name="Beseler K.G."/>
            <person name="Brison A."/>
            <person name="Carone J.V."/>
            <person name="Caskin T.P."/>
            <person name="Diamond M."/>
            <person name="Durham M.E."/>
            <person name="Foxe J.M."/>
            <person name="Go M."/>
            <person name="Henderson B.A."/>
            <person name="Jones I.B."/>
            <person name="McGettigan J.A."/>
            <person name="Micheletti S.J."/>
            <person name="Nasrallah M.E."/>
            <person name="Ortiz D."/>
            <person name="Piller C.R."/>
            <person name="Privatt S.R."/>
            <person name="Schneider S.L."/>
            <person name="Sharp S."/>
            <person name="Smith T.C."/>
            <person name="Stanton J.D."/>
            <person name="Ullery H.E."/>
            <person name="Wilson R.J."/>
            <person name="Serrano M.G."/>
            <person name="Buck G."/>
            <person name="Lee V."/>
            <person name="Wang Y."/>
            <person name="Carvalho R."/>
            <person name="Voegtly L."/>
            <person name="Shi R."/>
            <person name="Duckworth R."/>
            <person name="Johnson A."/>
            <person name="Loviza R."/>
            <person name="Walstead R."/>
            <person name="Shah Z."/>
            <person name="Kiflezghi M."/>
            <person name="Wade K."/>
            <person name="Ball S.L."/>
            <person name="Bradley K.W."/>
            <person name="Asai D.J."/>
            <person name="Bowman C.A."/>
            <person name="Russell D.A."/>
            <person name="Pope W.H."/>
            <person name="Jacobs-Sera D."/>
            <person name="Hendrix R.W."/>
            <person name="Hatfull G.F."/>
        </authorList>
    </citation>
    <scope>NUCLEOTIDE SEQUENCE [LARGE SCALE GENOMIC DNA]</scope>
    <source>
        <strain evidence="10">JCM 19170</strain>
    </source>
</reference>
<dbReference type="Pfam" id="PF25917">
    <property type="entry name" value="BSH_RND"/>
    <property type="match status" value="1"/>
</dbReference>
<dbReference type="Proteomes" id="UP000182108">
    <property type="component" value="Unassembled WGS sequence"/>
</dbReference>
<evidence type="ECO:0000256" key="1">
    <source>
        <dbReference type="ARBA" id="ARBA00004196"/>
    </source>
</evidence>
<evidence type="ECO:0000313" key="10">
    <source>
        <dbReference type="Proteomes" id="UP000182108"/>
    </source>
</evidence>
<evidence type="ECO:0000259" key="7">
    <source>
        <dbReference type="Pfam" id="PF25917"/>
    </source>
</evidence>
<evidence type="ECO:0000256" key="4">
    <source>
        <dbReference type="SAM" id="Coils"/>
    </source>
</evidence>
<keyword evidence="5" id="KW-0472">Membrane</keyword>
<accession>A0A0K6ISW4</accession>
<feature type="coiled-coil region" evidence="4">
    <location>
        <begin position="119"/>
        <end position="201"/>
    </location>
</feature>
<dbReference type="GO" id="GO:0019898">
    <property type="term" value="C:extrinsic component of membrane"/>
    <property type="evidence" value="ECO:0007669"/>
    <property type="project" value="InterPro"/>
</dbReference>
<dbReference type="InterPro" id="IPR058792">
    <property type="entry name" value="Beta-barrel_RND_2"/>
</dbReference>
<proteinExistence type="inferred from homology"/>
<evidence type="ECO:0000313" key="9">
    <source>
        <dbReference type="EMBL" id="CUB06188.1"/>
    </source>
</evidence>
<dbReference type="PANTHER" id="PTHR32347:SF14">
    <property type="entry name" value="EFFLUX SYSTEM COMPONENT YKNX-RELATED"/>
    <property type="match status" value="1"/>
</dbReference>
<dbReference type="InterPro" id="IPR058624">
    <property type="entry name" value="MdtA-like_HH"/>
</dbReference>
<dbReference type="InterPro" id="IPR006143">
    <property type="entry name" value="RND_pump_MFP"/>
</dbReference>
<dbReference type="RefSeq" id="WP_082438354.1">
    <property type="nucleotide sequence ID" value="NZ_CYHH01000003.1"/>
</dbReference>
<dbReference type="GO" id="GO:0022857">
    <property type="term" value="F:transmembrane transporter activity"/>
    <property type="evidence" value="ECO:0007669"/>
    <property type="project" value="InterPro"/>
</dbReference>